<dbReference type="Pfam" id="PF01652">
    <property type="entry name" value="IF4E"/>
    <property type="match status" value="1"/>
</dbReference>
<keyword evidence="4 7" id="KW-0694">RNA-binding</keyword>
<dbReference type="SUPFAM" id="SSF55418">
    <property type="entry name" value="eIF4e-like"/>
    <property type="match status" value="1"/>
</dbReference>
<evidence type="ECO:0000256" key="1">
    <source>
        <dbReference type="ARBA" id="ARBA00009860"/>
    </source>
</evidence>
<dbReference type="Gene3D" id="3.30.760.10">
    <property type="entry name" value="RNA Cap, Translation Initiation Factor Eif4e"/>
    <property type="match status" value="1"/>
</dbReference>
<feature type="compositionally biased region" description="Basic and acidic residues" evidence="8">
    <location>
        <begin position="36"/>
        <end position="55"/>
    </location>
</feature>
<proteinExistence type="inferred from homology"/>
<evidence type="ECO:0000256" key="4">
    <source>
        <dbReference type="ARBA" id="ARBA00022884"/>
    </source>
</evidence>
<dbReference type="VEuPathDB" id="VectorBase:RSAN_046625"/>
<organism evidence="9 10">
    <name type="scientific">Rhipicephalus sanguineus</name>
    <name type="common">Brown dog tick</name>
    <name type="synonym">Ixodes sanguineus</name>
    <dbReference type="NCBI Taxonomy" id="34632"/>
    <lineage>
        <taxon>Eukaryota</taxon>
        <taxon>Metazoa</taxon>
        <taxon>Ecdysozoa</taxon>
        <taxon>Arthropoda</taxon>
        <taxon>Chelicerata</taxon>
        <taxon>Arachnida</taxon>
        <taxon>Acari</taxon>
        <taxon>Parasitiformes</taxon>
        <taxon>Ixodida</taxon>
        <taxon>Ixodoidea</taxon>
        <taxon>Ixodidae</taxon>
        <taxon>Rhipicephalinae</taxon>
        <taxon>Rhipicephalus</taxon>
        <taxon>Rhipicephalus</taxon>
    </lineage>
</organism>
<evidence type="ECO:0000256" key="5">
    <source>
        <dbReference type="ARBA" id="ARBA00022917"/>
    </source>
</evidence>
<dbReference type="AlphaFoldDB" id="A0A9D4TDV2"/>
<evidence type="ECO:0000313" key="9">
    <source>
        <dbReference type="EMBL" id="KAH7986607.1"/>
    </source>
</evidence>
<accession>A0A9D4TDV2</accession>
<gene>
    <name evidence="9" type="ORF">HPB52_024841</name>
</gene>
<dbReference type="InterPro" id="IPR019770">
    <property type="entry name" value="TIF_eIF_4E_CS"/>
</dbReference>
<sequence>MRLNAKAFDTGALCAHSFSRPRPRWNAADGQTQQRLDGDLRRPDMAMEDHPKGDSGEPEPVVRASACPDPQFSMIKHPLQHRWSLWFYRNDKSLSWEENLLEIASFDTVEDFWALYNHVEVASKLRVGCDYSLFKSGIKPMWEDCRNKQGGRWLFNLNKNRRTTHLDNYWLEILLCLIGEGFDEFSDDVNGAVVQVRDNLDKIAVWTTDVRRADANVTIGKTLKARLNMPPRYIVPYQAHTDTQSKHGSKTRARYQV</sequence>
<reference evidence="9" key="1">
    <citation type="journal article" date="2020" name="Cell">
        <title>Large-Scale Comparative Analyses of Tick Genomes Elucidate Their Genetic Diversity and Vector Capacities.</title>
        <authorList>
            <consortium name="Tick Genome and Microbiome Consortium (TIGMIC)"/>
            <person name="Jia N."/>
            <person name="Wang J."/>
            <person name="Shi W."/>
            <person name="Du L."/>
            <person name="Sun Y."/>
            <person name="Zhan W."/>
            <person name="Jiang J.F."/>
            <person name="Wang Q."/>
            <person name="Zhang B."/>
            <person name="Ji P."/>
            <person name="Bell-Sakyi L."/>
            <person name="Cui X.M."/>
            <person name="Yuan T.T."/>
            <person name="Jiang B.G."/>
            <person name="Yang W.F."/>
            <person name="Lam T.T."/>
            <person name="Chang Q.C."/>
            <person name="Ding S.J."/>
            <person name="Wang X.J."/>
            <person name="Zhu J.G."/>
            <person name="Ruan X.D."/>
            <person name="Zhao L."/>
            <person name="Wei J.T."/>
            <person name="Ye R.Z."/>
            <person name="Que T.C."/>
            <person name="Du C.H."/>
            <person name="Zhou Y.H."/>
            <person name="Cheng J.X."/>
            <person name="Dai P.F."/>
            <person name="Guo W.B."/>
            <person name="Han X.H."/>
            <person name="Huang E.J."/>
            <person name="Li L.F."/>
            <person name="Wei W."/>
            <person name="Gao Y.C."/>
            <person name="Liu J.Z."/>
            <person name="Shao H.Z."/>
            <person name="Wang X."/>
            <person name="Wang C.C."/>
            <person name="Yang T.C."/>
            <person name="Huo Q.B."/>
            <person name="Li W."/>
            <person name="Chen H.Y."/>
            <person name="Chen S.E."/>
            <person name="Zhou L.G."/>
            <person name="Ni X.B."/>
            <person name="Tian J.H."/>
            <person name="Sheng Y."/>
            <person name="Liu T."/>
            <person name="Pan Y.S."/>
            <person name="Xia L.Y."/>
            <person name="Li J."/>
            <person name="Zhao F."/>
            <person name="Cao W.C."/>
        </authorList>
    </citation>
    <scope>NUCLEOTIDE SEQUENCE</scope>
    <source>
        <strain evidence="9">Rsan-2018</strain>
    </source>
</reference>
<feature type="region of interest" description="Disordered" evidence="8">
    <location>
        <begin position="238"/>
        <end position="257"/>
    </location>
</feature>
<dbReference type="PROSITE" id="PS00813">
    <property type="entry name" value="IF4E"/>
    <property type="match status" value="1"/>
</dbReference>
<dbReference type="PANTHER" id="PTHR11960:SF8">
    <property type="entry name" value="EUKARYOTIC TRANSLATION INITIATION FACTOR 4E1-RELATED"/>
    <property type="match status" value="1"/>
</dbReference>
<evidence type="ECO:0000256" key="2">
    <source>
        <dbReference type="ARBA" id="ARBA00022540"/>
    </source>
</evidence>
<keyword evidence="3" id="KW-0810">Translation regulation</keyword>
<dbReference type="Proteomes" id="UP000821837">
    <property type="component" value="Unassembled WGS sequence"/>
</dbReference>
<dbReference type="PANTHER" id="PTHR11960">
    <property type="entry name" value="EUKARYOTIC TRANSLATION INITIATION FACTOR 4E RELATED"/>
    <property type="match status" value="1"/>
</dbReference>
<comment type="caution">
    <text evidence="9">The sequence shown here is derived from an EMBL/GenBank/DDBJ whole genome shotgun (WGS) entry which is preliminary data.</text>
</comment>
<dbReference type="GO" id="GO:0016281">
    <property type="term" value="C:eukaryotic translation initiation factor 4F complex"/>
    <property type="evidence" value="ECO:0007669"/>
    <property type="project" value="TreeGrafter"/>
</dbReference>
<keyword evidence="2 7" id="KW-0396">Initiation factor</keyword>
<evidence type="ECO:0000256" key="3">
    <source>
        <dbReference type="ARBA" id="ARBA00022845"/>
    </source>
</evidence>
<evidence type="ECO:0000256" key="6">
    <source>
        <dbReference type="ARBA" id="ARBA00032656"/>
    </source>
</evidence>
<feature type="region of interest" description="Disordered" evidence="8">
    <location>
        <begin position="23"/>
        <end position="63"/>
    </location>
</feature>
<feature type="compositionally biased region" description="Basic residues" evidence="8">
    <location>
        <begin position="247"/>
        <end position="257"/>
    </location>
</feature>
<dbReference type="InterPro" id="IPR023398">
    <property type="entry name" value="TIF_eIF4e-like"/>
</dbReference>
<evidence type="ECO:0000256" key="7">
    <source>
        <dbReference type="RuleBase" id="RU004374"/>
    </source>
</evidence>
<evidence type="ECO:0000256" key="8">
    <source>
        <dbReference type="SAM" id="MobiDB-lite"/>
    </source>
</evidence>
<dbReference type="GO" id="GO:0006417">
    <property type="term" value="P:regulation of translation"/>
    <property type="evidence" value="ECO:0007669"/>
    <property type="project" value="UniProtKB-KW"/>
</dbReference>
<dbReference type="GO" id="GO:0003743">
    <property type="term" value="F:translation initiation factor activity"/>
    <property type="evidence" value="ECO:0007669"/>
    <property type="project" value="UniProtKB-KW"/>
</dbReference>
<reference evidence="9" key="2">
    <citation type="submission" date="2021-09" db="EMBL/GenBank/DDBJ databases">
        <authorList>
            <person name="Jia N."/>
            <person name="Wang J."/>
            <person name="Shi W."/>
            <person name="Du L."/>
            <person name="Sun Y."/>
            <person name="Zhan W."/>
            <person name="Jiang J."/>
            <person name="Wang Q."/>
            <person name="Zhang B."/>
            <person name="Ji P."/>
            <person name="Sakyi L.B."/>
            <person name="Cui X."/>
            <person name="Yuan T."/>
            <person name="Jiang B."/>
            <person name="Yang W."/>
            <person name="Lam T.T.-Y."/>
            <person name="Chang Q."/>
            <person name="Ding S."/>
            <person name="Wang X."/>
            <person name="Zhu J."/>
            <person name="Ruan X."/>
            <person name="Zhao L."/>
            <person name="Wei J."/>
            <person name="Que T."/>
            <person name="Du C."/>
            <person name="Cheng J."/>
            <person name="Dai P."/>
            <person name="Han X."/>
            <person name="Huang E."/>
            <person name="Gao Y."/>
            <person name="Liu J."/>
            <person name="Shao H."/>
            <person name="Ye R."/>
            <person name="Li L."/>
            <person name="Wei W."/>
            <person name="Wang X."/>
            <person name="Wang C."/>
            <person name="Huo Q."/>
            <person name="Li W."/>
            <person name="Guo W."/>
            <person name="Chen H."/>
            <person name="Chen S."/>
            <person name="Zhou L."/>
            <person name="Zhou L."/>
            <person name="Ni X."/>
            <person name="Tian J."/>
            <person name="Zhou Y."/>
            <person name="Sheng Y."/>
            <person name="Liu T."/>
            <person name="Pan Y."/>
            <person name="Xia L."/>
            <person name="Li J."/>
            <person name="Zhao F."/>
            <person name="Cao W."/>
        </authorList>
    </citation>
    <scope>NUCLEOTIDE SEQUENCE</scope>
    <source>
        <strain evidence="9">Rsan-2018</strain>
        <tissue evidence="9">Larvae</tissue>
    </source>
</reference>
<dbReference type="InterPro" id="IPR001040">
    <property type="entry name" value="TIF_eIF_4E"/>
</dbReference>
<protein>
    <recommendedName>
        <fullName evidence="6">eIF-4F 25 kDa subunit</fullName>
    </recommendedName>
</protein>
<keyword evidence="10" id="KW-1185">Reference proteome</keyword>
<evidence type="ECO:0000313" key="10">
    <source>
        <dbReference type="Proteomes" id="UP000821837"/>
    </source>
</evidence>
<keyword evidence="5 7" id="KW-0648">Protein biosynthesis</keyword>
<comment type="similarity">
    <text evidence="1 7">Belongs to the eukaryotic initiation factor 4E family.</text>
</comment>
<name>A0A9D4TDV2_RHISA</name>
<dbReference type="GO" id="GO:0000340">
    <property type="term" value="F:RNA 7-methylguanosine cap binding"/>
    <property type="evidence" value="ECO:0007669"/>
    <property type="project" value="UniProtKB-ARBA"/>
</dbReference>
<dbReference type="EMBL" id="JABSTV010000349">
    <property type="protein sequence ID" value="KAH7986607.1"/>
    <property type="molecule type" value="Genomic_DNA"/>
</dbReference>